<sequence length="311" mass="34591">MNIRDLKYLLAVADSAHFGKAAEKCFVSQPTLSAQLKKLEEELGVRLFERNNKRVLITPIGQIIAAQVRVILQEVEKLKVLAQNAQDPFAGVFHLGIIPTLGPYLLPIILEIFKKRLPKLNLVVYENKTENILHELQQGRLDAVILALPVSAPNLVVQELFCEPFYVALPKHHPLAKKKSVTLADLEKETLLLLEEGHCLREQALEACSMTAAKTETGFKATSLETLRHLVAAGAGITLLPALSVNAEKSELAIKSFNATIPSRSIGMLWRDFSARKECCETMAKLISAEVKKHPKLKTRAPLKVMERKLE</sequence>
<dbReference type="InterPro" id="IPR000847">
    <property type="entry name" value="LysR_HTH_N"/>
</dbReference>
<organism evidence="7 8">
    <name type="scientific">Coxiella burnetii (strain Dugway 5J108-111)</name>
    <dbReference type="NCBI Taxonomy" id="434922"/>
    <lineage>
        <taxon>Bacteria</taxon>
        <taxon>Pseudomonadati</taxon>
        <taxon>Pseudomonadota</taxon>
        <taxon>Gammaproteobacteria</taxon>
        <taxon>Legionellales</taxon>
        <taxon>Coxiellaceae</taxon>
        <taxon>Coxiella</taxon>
    </lineage>
</organism>
<dbReference type="PANTHER" id="PTHR30346:SF26">
    <property type="entry name" value="HYDROGEN PEROXIDE-INDUCIBLE GENES ACTIVATOR"/>
    <property type="match status" value="1"/>
</dbReference>
<dbReference type="GO" id="GO:0003677">
    <property type="term" value="F:DNA binding"/>
    <property type="evidence" value="ECO:0007669"/>
    <property type="project" value="UniProtKB-KW"/>
</dbReference>
<dbReference type="PROSITE" id="PS50931">
    <property type="entry name" value="HTH_LYSR"/>
    <property type="match status" value="1"/>
</dbReference>
<dbReference type="SUPFAM" id="SSF53850">
    <property type="entry name" value="Periplasmic binding protein-like II"/>
    <property type="match status" value="1"/>
</dbReference>
<dbReference type="Pfam" id="PF00126">
    <property type="entry name" value="HTH_1"/>
    <property type="match status" value="1"/>
</dbReference>
<dbReference type="Pfam" id="PF03466">
    <property type="entry name" value="LysR_substrate"/>
    <property type="match status" value="1"/>
</dbReference>
<proteinExistence type="inferred from homology"/>
<dbReference type="HOGENOM" id="CLU_039613_6_4_6"/>
<protein>
    <submittedName>
        <fullName evidence="7">Hydrogen peroxide-inducible genes activator</fullName>
    </submittedName>
</protein>
<dbReference type="GO" id="GO:0032993">
    <property type="term" value="C:protein-DNA complex"/>
    <property type="evidence" value="ECO:0007669"/>
    <property type="project" value="TreeGrafter"/>
</dbReference>
<dbReference type="RefSeq" id="WP_011996608.1">
    <property type="nucleotide sequence ID" value="NC_009727.1"/>
</dbReference>
<evidence type="ECO:0000256" key="2">
    <source>
        <dbReference type="ARBA" id="ARBA00023015"/>
    </source>
</evidence>
<dbReference type="EMBL" id="CP000733">
    <property type="protein sequence ID" value="ABS77576.1"/>
    <property type="molecule type" value="Genomic_DNA"/>
</dbReference>
<reference evidence="7 8" key="1">
    <citation type="journal article" date="2009" name="Infect. Immun.">
        <title>Comparative genomics reveal extensive transposon-mediated genomic plasticity and diversity among potential effector proteins within the genus Coxiella.</title>
        <authorList>
            <person name="Beare P.A."/>
            <person name="Unsworth N."/>
            <person name="Andoh M."/>
            <person name="Voth D.E."/>
            <person name="Omsland A."/>
            <person name="Gilk S.D."/>
            <person name="Williams K.P."/>
            <person name="Sobral B.W."/>
            <person name="Kupko J.J.III."/>
            <person name="Porcella S.F."/>
            <person name="Samuel J.E."/>
            <person name="Heinzen R.A."/>
        </authorList>
    </citation>
    <scope>NUCLEOTIDE SEQUENCE [LARGE SCALE GENOMIC DNA]</scope>
    <source>
        <strain evidence="7 8">Dugway 5J108-111</strain>
    </source>
</reference>
<evidence type="ECO:0000256" key="5">
    <source>
        <dbReference type="ARBA" id="ARBA00023163"/>
    </source>
</evidence>
<keyword evidence="4" id="KW-0010">Activator</keyword>
<comment type="similarity">
    <text evidence="1">Belongs to the LysR transcriptional regulatory family.</text>
</comment>
<keyword evidence="2" id="KW-0805">Transcription regulation</keyword>
<keyword evidence="5" id="KW-0804">Transcription</keyword>
<dbReference type="InterPro" id="IPR005119">
    <property type="entry name" value="LysR_subst-bd"/>
</dbReference>
<dbReference type="CDD" id="cd08411">
    <property type="entry name" value="PBP2_OxyR"/>
    <property type="match status" value="1"/>
</dbReference>
<dbReference type="Gene3D" id="3.40.190.10">
    <property type="entry name" value="Periplasmic binding protein-like II"/>
    <property type="match status" value="2"/>
</dbReference>
<name>A9KBI2_COXBN</name>
<evidence type="ECO:0000256" key="3">
    <source>
        <dbReference type="ARBA" id="ARBA00023125"/>
    </source>
</evidence>
<dbReference type="Gene3D" id="1.10.10.10">
    <property type="entry name" value="Winged helix-like DNA-binding domain superfamily/Winged helix DNA-binding domain"/>
    <property type="match status" value="1"/>
</dbReference>
<evidence type="ECO:0000313" key="7">
    <source>
        <dbReference type="EMBL" id="ABS77576.1"/>
    </source>
</evidence>
<dbReference type="GO" id="GO:0003700">
    <property type="term" value="F:DNA-binding transcription factor activity"/>
    <property type="evidence" value="ECO:0007669"/>
    <property type="project" value="InterPro"/>
</dbReference>
<evidence type="ECO:0000259" key="6">
    <source>
        <dbReference type="PROSITE" id="PS50931"/>
    </source>
</evidence>
<gene>
    <name evidence="7" type="primary">oxyR</name>
    <name evidence="7" type="ordered locus">CBUD_0520</name>
</gene>
<dbReference type="KEGG" id="cbd:CBUD_0520"/>
<feature type="domain" description="HTH lysR-type" evidence="6">
    <location>
        <begin position="1"/>
        <end position="58"/>
    </location>
</feature>
<accession>A9KBI2</accession>
<evidence type="ECO:0000256" key="4">
    <source>
        <dbReference type="ARBA" id="ARBA00023159"/>
    </source>
</evidence>
<dbReference type="PANTHER" id="PTHR30346">
    <property type="entry name" value="TRANSCRIPTIONAL DUAL REGULATOR HCAR-RELATED"/>
    <property type="match status" value="1"/>
</dbReference>
<dbReference type="InterPro" id="IPR036390">
    <property type="entry name" value="WH_DNA-bd_sf"/>
</dbReference>
<dbReference type="SUPFAM" id="SSF46785">
    <property type="entry name" value="Winged helix' DNA-binding domain"/>
    <property type="match status" value="1"/>
</dbReference>
<keyword evidence="3" id="KW-0238">DNA-binding</keyword>
<dbReference type="FunFam" id="1.10.10.10:FF:000001">
    <property type="entry name" value="LysR family transcriptional regulator"/>
    <property type="match status" value="1"/>
</dbReference>
<dbReference type="PRINTS" id="PR00039">
    <property type="entry name" value="HTHLYSR"/>
</dbReference>
<evidence type="ECO:0000313" key="8">
    <source>
        <dbReference type="Proteomes" id="UP000008555"/>
    </source>
</evidence>
<dbReference type="Proteomes" id="UP000008555">
    <property type="component" value="Chromosome"/>
</dbReference>
<dbReference type="InterPro" id="IPR036388">
    <property type="entry name" value="WH-like_DNA-bd_sf"/>
</dbReference>
<evidence type="ECO:0000256" key="1">
    <source>
        <dbReference type="ARBA" id="ARBA00009437"/>
    </source>
</evidence>
<dbReference type="AlphaFoldDB" id="A9KBI2"/>